<evidence type="ECO:0008006" key="3">
    <source>
        <dbReference type="Google" id="ProtNLM"/>
    </source>
</evidence>
<evidence type="ECO:0000313" key="2">
    <source>
        <dbReference type="Proteomes" id="UP000823674"/>
    </source>
</evidence>
<evidence type="ECO:0000313" key="1">
    <source>
        <dbReference type="EMBL" id="KAG5378430.1"/>
    </source>
</evidence>
<gene>
    <name evidence="1" type="primary">A07g503530.1_BraROA</name>
    <name evidence="1" type="ORF">IGI04_026272</name>
</gene>
<reference evidence="1 2" key="1">
    <citation type="submission" date="2021-03" db="EMBL/GenBank/DDBJ databases">
        <authorList>
            <person name="King G.J."/>
            <person name="Bancroft I."/>
            <person name="Baten A."/>
            <person name="Bloomfield J."/>
            <person name="Borpatragohain P."/>
            <person name="He Z."/>
            <person name="Irish N."/>
            <person name="Irwin J."/>
            <person name="Liu K."/>
            <person name="Mauleon R.P."/>
            <person name="Moore J."/>
            <person name="Morris R."/>
            <person name="Ostergaard L."/>
            <person name="Wang B."/>
            <person name="Wells R."/>
        </authorList>
    </citation>
    <scope>NUCLEOTIDE SEQUENCE [LARGE SCALE GENOMIC DNA]</scope>
    <source>
        <strain evidence="1">R-o-18</strain>
        <tissue evidence="1">Leaf</tissue>
    </source>
</reference>
<organism evidence="1 2">
    <name type="scientific">Brassica rapa subsp. trilocularis</name>
    <dbReference type="NCBI Taxonomy" id="1813537"/>
    <lineage>
        <taxon>Eukaryota</taxon>
        <taxon>Viridiplantae</taxon>
        <taxon>Streptophyta</taxon>
        <taxon>Embryophyta</taxon>
        <taxon>Tracheophyta</taxon>
        <taxon>Spermatophyta</taxon>
        <taxon>Magnoliopsida</taxon>
        <taxon>eudicotyledons</taxon>
        <taxon>Gunneridae</taxon>
        <taxon>Pentapetalae</taxon>
        <taxon>rosids</taxon>
        <taxon>malvids</taxon>
        <taxon>Brassicales</taxon>
        <taxon>Brassicaceae</taxon>
        <taxon>Brassiceae</taxon>
        <taxon>Brassica</taxon>
    </lineage>
</organism>
<proteinExistence type="predicted"/>
<dbReference type="Gene3D" id="3.60.10.10">
    <property type="entry name" value="Endonuclease/exonuclease/phosphatase"/>
    <property type="match status" value="1"/>
</dbReference>
<dbReference type="EMBL" id="JADBGQ010000009">
    <property type="protein sequence ID" value="KAG5378430.1"/>
    <property type="molecule type" value="Genomic_DNA"/>
</dbReference>
<comment type="caution">
    <text evidence="1">The sequence shown here is derived from an EMBL/GenBank/DDBJ whole genome shotgun (WGS) entry which is preliminary data.</text>
</comment>
<dbReference type="SUPFAM" id="SSF56219">
    <property type="entry name" value="DNase I-like"/>
    <property type="match status" value="1"/>
</dbReference>
<name>A0ABQ7KY77_BRACM</name>
<dbReference type="Proteomes" id="UP000823674">
    <property type="component" value="Chromosome A07"/>
</dbReference>
<accession>A0ABQ7KY77</accession>
<keyword evidence="2" id="KW-1185">Reference proteome</keyword>
<protein>
    <recommendedName>
        <fullName evidence="3">DUF4283 domain-containing protein</fullName>
    </recommendedName>
</protein>
<dbReference type="InterPro" id="IPR036691">
    <property type="entry name" value="Endo/exonu/phosph_ase_sf"/>
</dbReference>
<sequence length="167" mass="19099">MSSIFAWNMRGFNMPRKQKAVKQWVRAAKPSIGCLLETKVKVGNFQKLFDLTFPGWGYLHNYSHHGLGRIWVRWSDEVEVCHVFTSAQMITAWVKYKSSGFLRMDIKDGCSVRFWTDIWHPLGRLIEITGEVGTQNLGIARESKICEVLRDGVCGGFEAVVINTLEM</sequence>